<evidence type="ECO:0000313" key="2">
    <source>
        <dbReference type="Proteomes" id="UP001221366"/>
    </source>
</evidence>
<evidence type="ECO:0008006" key="3">
    <source>
        <dbReference type="Google" id="ProtNLM"/>
    </source>
</evidence>
<dbReference type="PROSITE" id="PS51257">
    <property type="entry name" value="PROKAR_LIPOPROTEIN"/>
    <property type="match status" value="1"/>
</dbReference>
<accession>A0ABT5XV03</accession>
<dbReference type="RefSeq" id="WP_275614282.1">
    <property type="nucleotide sequence ID" value="NZ_JARFVB010000001.1"/>
</dbReference>
<dbReference type="Proteomes" id="UP001221366">
    <property type="component" value="Unassembled WGS sequence"/>
</dbReference>
<protein>
    <recommendedName>
        <fullName evidence="3">Copper homeostasis protein</fullName>
    </recommendedName>
</protein>
<keyword evidence="2" id="KW-1185">Reference proteome</keyword>
<gene>
    <name evidence="1" type="ORF">PY092_02540</name>
</gene>
<comment type="caution">
    <text evidence="1">The sequence shown here is derived from an EMBL/GenBank/DDBJ whole genome shotgun (WGS) entry which is preliminary data.</text>
</comment>
<evidence type="ECO:0000313" key="1">
    <source>
        <dbReference type="EMBL" id="MDF0715014.1"/>
    </source>
</evidence>
<name>A0ABT5XV03_9FLAO</name>
<dbReference type="EMBL" id="JARFVB010000001">
    <property type="protein sequence ID" value="MDF0715014.1"/>
    <property type="molecule type" value="Genomic_DNA"/>
</dbReference>
<proteinExistence type="predicted"/>
<organism evidence="1 2">
    <name type="scientific">Flagellimonas yonaguniensis</name>
    <dbReference type="NCBI Taxonomy" id="3031325"/>
    <lineage>
        <taxon>Bacteria</taxon>
        <taxon>Pseudomonadati</taxon>
        <taxon>Bacteroidota</taxon>
        <taxon>Flavobacteriia</taxon>
        <taxon>Flavobacteriales</taxon>
        <taxon>Flavobacteriaceae</taxon>
        <taxon>Flagellimonas</taxon>
    </lineage>
</organism>
<sequence>MKKSTITLLLIFAVVSCKTKEKETRTTEETTEDIIVEVPVHSLEVGCYTYDANGSKVVMEITQINDSVMGQLDYALKEKDANSGTFSGILNDSVLIGNYTFKSEGVESSREIAFVFKDDQLVEGYGELDETGTAFKDKETINFTSSMPLTKSECD</sequence>
<reference evidence="1 2" key="1">
    <citation type="submission" date="2023-03" db="EMBL/GenBank/DDBJ databases">
        <title>Muricauda XX sp. nov. and Muricauda XXX sp. nov., two novel species isolated from Okinawa Trough.</title>
        <authorList>
            <person name="Cao W."/>
            <person name="Deng X."/>
        </authorList>
    </citation>
    <scope>NUCLEOTIDE SEQUENCE [LARGE SCALE GENOMIC DNA]</scope>
    <source>
        <strain evidence="1 2">334s03</strain>
    </source>
</reference>